<dbReference type="PANTHER" id="PTHR30531">
    <property type="entry name" value="FLAGELLAR BIOSYNTHETIC PROTEIN FLHB"/>
    <property type="match status" value="1"/>
</dbReference>
<dbReference type="KEGG" id="tpx:Turpa_0911"/>
<dbReference type="InterPro" id="IPR029025">
    <property type="entry name" value="T3SS_substrate_exporter_C"/>
</dbReference>
<sequence>MRYWCILSLIALWRPIHRLFGGRPDELFPDLQYASISSPALPFVNEDLDLLAMFAAEDEGRTEDPTETRRRREREKGRVPKSAEIPAALGSLAGLIVLFASAGWILSSIARLAKVYIGNFSSLGAINETTLMPMVLMISRELFFMLAPFFAAVMIMGIIGNLSQTGFMFSLEPLRPKLSNISFSFNRMVERIFFSKQIYINLLKTIVKVVLIGLVSYLMISDDFLSIMKTGRMGVGEALRTLGYMCFKLALVLIVILLLMSIPDYIFQRSQFIESLKMTKQEVKQEYREQEGDPQIKARQRQRMQEALRSSMRQAVATADLVITNPTHYAVAIKFELDFEGTPPKLVAKGEDEIARIIREVARQNEVPLVEDKPLARFIYDNVALNQILPHNLFELVAKIVAALPALTEKITRNRRVA</sequence>
<feature type="compositionally biased region" description="Basic and acidic residues" evidence="2">
    <location>
        <begin position="58"/>
        <end position="78"/>
    </location>
</feature>
<feature type="transmembrane region" description="Helical" evidence="3">
    <location>
        <begin position="85"/>
        <end position="106"/>
    </location>
</feature>
<dbReference type="PANTHER" id="PTHR30531:SF12">
    <property type="entry name" value="FLAGELLAR BIOSYNTHETIC PROTEIN FLHB"/>
    <property type="match status" value="1"/>
</dbReference>
<dbReference type="STRING" id="869212.Turpa_0911"/>
<evidence type="ECO:0000256" key="2">
    <source>
        <dbReference type="SAM" id="MobiDB-lite"/>
    </source>
</evidence>
<feature type="transmembrane region" description="Helical" evidence="3">
    <location>
        <begin position="198"/>
        <end position="220"/>
    </location>
</feature>
<dbReference type="AlphaFoldDB" id="I4B2Q5"/>
<dbReference type="InterPro" id="IPR006135">
    <property type="entry name" value="T3SS_substrate_exporter"/>
</dbReference>
<evidence type="ECO:0000313" key="5">
    <source>
        <dbReference type="Proteomes" id="UP000006048"/>
    </source>
</evidence>
<evidence type="ECO:0000256" key="3">
    <source>
        <dbReference type="SAM" id="Phobius"/>
    </source>
</evidence>
<dbReference type="EMBL" id="CP002959">
    <property type="protein sequence ID" value="AFM11562.1"/>
    <property type="molecule type" value="Genomic_DNA"/>
</dbReference>
<accession>I4B2Q5</accession>
<feature type="transmembrane region" description="Helical" evidence="3">
    <location>
        <begin position="241"/>
        <end position="262"/>
    </location>
</feature>
<dbReference type="RefSeq" id="WP_014802080.1">
    <property type="nucleotide sequence ID" value="NC_018020.1"/>
</dbReference>
<comment type="similarity">
    <text evidence="1">Belongs to the type III secretion exporter family.</text>
</comment>
<reference evidence="4 5" key="1">
    <citation type="submission" date="2012-06" db="EMBL/GenBank/DDBJ databases">
        <title>The complete chromosome of genome of Turneriella parva DSM 21527.</title>
        <authorList>
            <consortium name="US DOE Joint Genome Institute (JGI-PGF)"/>
            <person name="Lucas S."/>
            <person name="Han J."/>
            <person name="Lapidus A."/>
            <person name="Bruce D."/>
            <person name="Goodwin L."/>
            <person name="Pitluck S."/>
            <person name="Peters L."/>
            <person name="Kyrpides N."/>
            <person name="Mavromatis K."/>
            <person name="Ivanova N."/>
            <person name="Mikhailova N."/>
            <person name="Chertkov O."/>
            <person name="Detter J.C."/>
            <person name="Tapia R."/>
            <person name="Han C."/>
            <person name="Land M."/>
            <person name="Hauser L."/>
            <person name="Markowitz V."/>
            <person name="Cheng J.-F."/>
            <person name="Hugenholtz P."/>
            <person name="Woyke T."/>
            <person name="Wu D."/>
            <person name="Gronow S."/>
            <person name="Wellnitz S."/>
            <person name="Brambilla E."/>
            <person name="Klenk H.-P."/>
            <person name="Eisen J.A."/>
        </authorList>
    </citation>
    <scope>NUCLEOTIDE SEQUENCE [LARGE SCALE GENOMIC DNA]</scope>
    <source>
        <strain evidence="5">ATCC BAA-1111 / DSM 21527 / NCTC 11395 / H</strain>
    </source>
</reference>
<dbReference type="PATRIC" id="fig|869212.3.peg.885"/>
<dbReference type="MEROPS" id="N06.A01"/>
<dbReference type="GO" id="GO:0009306">
    <property type="term" value="P:protein secretion"/>
    <property type="evidence" value="ECO:0007669"/>
    <property type="project" value="InterPro"/>
</dbReference>
<keyword evidence="5" id="KW-1185">Reference proteome</keyword>
<keyword evidence="3" id="KW-1133">Transmembrane helix</keyword>
<organism evidence="4 5">
    <name type="scientific">Turneriella parva (strain ATCC BAA-1111 / DSM 21527 / NCTC 11395 / H)</name>
    <name type="common">Leptospira parva</name>
    <dbReference type="NCBI Taxonomy" id="869212"/>
    <lineage>
        <taxon>Bacteria</taxon>
        <taxon>Pseudomonadati</taxon>
        <taxon>Spirochaetota</taxon>
        <taxon>Spirochaetia</taxon>
        <taxon>Leptospirales</taxon>
        <taxon>Leptospiraceae</taxon>
        <taxon>Turneriella</taxon>
    </lineage>
</organism>
<feature type="region of interest" description="Disordered" evidence="2">
    <location>
        <begin position="58"/>
        <end position="79"/>
    </location>
</feature>
<dbReference type="Pfam" id="PF01312">
    <property type="entry name" value="Bac_export_2"/>
    <property type="match status" value="1"/>
</dbReference>
<dbReference type="Proteomes" id="UP000006048">
    <property type="component" value="Chromosome"/>
</dbReference>
<dbReference type="Gene3D" id="3.40.1690.10">
    <property type="entry name" value="secretion proteins EscU"/>
    <property type="match status" value="1"/>
</dbReference>
<dbReference type="GO" id="GO:0005886">
    <property type="term" value="C:plasma membrane"/>
    <property type="evidence" value="ECO:0007669"/>
    <property type="project" value="TreeGrafter"/>
</dbReference>
<gene>
    <name evidence="4" type="ordered locus">Turpa_0911</name>
</gene>
<protein>
    <submittedName>
        <fullName evidence="4">Type III secretion exporter</fullName>
    </submittedName>
</protein>
<dbReference type="PRINTS" id="PR00950">
    <property type="entry name" value="TYPE3IMSPROT"/>
</dbReference>
<evidence type="ECO:0000256" key="1">
    <source>
        <dbReference type="ARBA" id="ARBA00010690"/>
    </source>
</evidence>
<feature type="transmembrane region" description="Helical" evidence="3">
    <location>
        <begin position="142"/>
        <end position="162"/>
    </location>
</feature>
<keyword evidence="3" id="KW-0812">Transmembrane</keyword>
<dbReference type="HOGENOM" id="CLU_041013_1_2_12"/>
<evidence type="ECO:0000313" key="4">
    <source>
        <dbReference type="EMBL" id="AFM11562.1"/>
    </source>
</evidence>
<dbReference type="OrthoDB" id="9807950at2"/>
<dbReference type="Gene3D" id="6.10.250.2080">
    <property type="match status" value="1"/>
</dbReference>
<proteinExistence type="inferred from homology"/>
<keyword evidence="3" id="KW-0472">Membrane</keyword>
<dbReference type="SUPFAM" id="SSF160544">
    <property type="entry name" value="EscU C-terminal domain-like"/>
    <property type="match status" value="1"/>
</dbReference>
<name>I4B2Q5_TURPD</name>